<keyword evidence="2" id="KW-1185">Reference proteome</keyword>
<comment type="caution">
    <text evidence="1">The sequence shown here is derived from an EMBL/GenBank/DDBJ whole genome shotgun (WGS) entry which is preliminary data.</text>
</comment>
<evidence type="ECO:0000313" key="1">
    <source>
        <dbReference type="EMBL" id="GER49018.1"/>
    </source>
</evidence>
<proteinExistence type="predicted"/>
<accession>A0A5A7QVS8</accession>
<dbReference type="Proteomes" id="UP000325081">
    <property type="component" value="Unassembled WGS sequence"/>
</dbReference>
<evidence type="ECO:0000313" key="2">
    <source>
        <dbReference type="Proteomes" id="UP000325081"/>
    </source>
</evidence>
<dbReference type="EMBL" id="BKCP01008404">
    <property type="protein sequence ID" value="GER49018.1"/>
    <property type="molecule type" value="Genomic_DNA"/>
</dbReference>
<organism evidence="1 2">
    <name type="scientific">Striga asiatica</name>
    <name type="common">Asiatic witchweed</name>
    <name type="synonym">Buchnera asiatica</name>
    <dbReference type="NCBI Taxonomy" id="4170"/>
    <lineage>
        <taxon>Eukaryota</taxon>
        <taxon>Viridiplantae</taxon>
        <taxon>Streptophyta</taxon>
        <taxon>Embryophyta</taxon>
        <taxon>Tracheophyta</taxon>
        <taxon>Spermatophyta</taxon>
        <taxon>Magnoliopsida</taxon>
        <taxon>eudicotyledons</taxon>
        <taxon>Gunneridae</taxon>
        <taxon>Pentapetalae</taxon>
        <taxon>asterids</taxon>
        <taxon>lamiids</taxon>
        <taxon>Lamiales</taxon>
        <taxon>Orobanchaceae</taxon>
        <taxon>Buchnereae</taxon>
        <taxon>Striga</taxon>
    </lineage>
</organism>
<sequence>MGMICHISPNTLNAPTTSKNTHVETVIKPSPSGSGPFTQNLNHTTVDLDGHNFLGGLKELESEIPGAGSDFQNSIIGLHARSPNDGVQHSRVGQEVLPSAFKKTYLPFFFFFFSVGFPAKAAGAIAGLCPEVETEEVAAIVGGKELDFYEDYGAKKDKILFFQLVCVAYGVYLTDVKMKSLFSRELKATEDKMWRKLVDLFLLKTETRHSCDILFLRCIEAW</sequence>
<gene>
    <name evidence="1" type="ORF">STAS_26229</name>
</gene>
<dbReference type="AlphaFoldDB" id="A0A5A7QVS8"/>
<name>A0A5A7QVS8_STRAF</name>
<reference evidence="2" key="1">
    <citation type="journal article" date="2019" name="Curr. Biol.">
        <title>Genome Sequence of Striga asiatica Provides Insight into the Evolution of Plant Parasitism.</title>
        <authorList>
            <person name="Yoshida S."/>
            <person name="Kim S."/>
            <person name="Wafula E.K."/>
            <person name="Tanskanen J."/>
            <person name="Kim Y.M."/>
            <person name="Honaas L."/>
            <person name="Yang Z."/>
            <person name="Spallek T."/>
            <person name="Conn C.E."/>
            <person name="Ichihashi Y."/>
            <person name="Cheong K."/>
            <person name="Cui S."/>
            <person name="Der J.P."/>
            <person name="Gundlach H."/>
            <person name="Jiao Y."/>
            <person name="Hori C."/>
            <person name="Ishida J.K."/>
            <person name="Kasahara H."/>
            <person name="Kiba T."/>
            <person name="Kim M.S."/>
            <person name="Koo N."/>
            <person name="Laohavisit A."/>
            <person name="Lee Y.H."/>
            <person name="Lumba S."/>
            <person name="McCourt P."/>
            <person name="Mortimer J.C."/>
            <person name="Mutuku J.M."/>
            <person name="Nomura T."/>
            <person name="Sasaki-Sekimoto Y."/>
            <person name="Seto Y."/>
            <person name="Wang Y."/>
            <person name="Wakatake T."/>
            <person name="Sakakibara H."/>
            <person name="Demura T."/>
            <person name="Yamaguchi S."/>
            <person name="Yoneyama K."/>
            <person name="Manabe R.I."/>
            <person name="Nelson D.C."/>
            <person name="Schulman A.H."/>
            <person name="Timko M.P."/>
            <person name="dePamphilis C.W."/>
            <person name="Choi D."/>
            <person name="Shirasu K."/>
        </authorList>
    </citation>
    <scope>NUCLEOTIDE SEQUENCE [LARGE SCALE GENOMIC DNA]</scope>
    <source>
        <strain evidence="2">cv. UVA1</strain>
    </source>
</reference>
<protein>
    <submittedName>
        <fullName evidence="1">Magnesium-protoporphyrin IX monomethyl ester oxidative cyclase</fullName>
    </submittedName>
</protein>